<dbReference type="SMART" id="SM00380">
    <property type="entry name" value="AP2"/>
    <property type="match status" value="1"/>
</dbReference>
<gene>
    <name evidence="7" type="ORF">HaLaN_01192</name>
</gene>
<keyword evidence="5" id="KW-0539">Nucleus</keyword>
<dbReference type="InterPro" id="IPR036955">
    <property type="entry name" value="AP2/ERF_dom_sf"/>
</dbReference>
<dbReference type="GO" id="GO:0005634">
    <property type="term" value="C:nucleus"/>
    <property type="evidence" value="ECO:0007669"/>
    <property type="project" value="UniProtKB-SubCell"/>
</dbReference>
<evidence type="ECO:0000313" key="7">
    <source>
        <dbReference type="EMBL" id="GFH06544.1"/>
    </source>
</evidence>
<evidence type="ECO:0000256" key="1">
    <source>
        <dbReference type="ARBA" id="ARBA00004123"/>
    </source>
</evidence>
<dbReference type="PANTHER" id="PTHR32467">
    <property type="entry name" value="AP2-LIKE ETHYLENE-RESPONSIVE TRANSCRIPTION FACTOR"/>
    <property type="match status" value="1"/>
</dbReference>
<protein>
    <submittedName>
        <fullName evidence="7">AP2/ERF domain-containing protein</fullName>
    </submittedName>
</protein>
<evidence type="ECO:0000256" key="2">
    <source>
        <dbReference type="ARBA" id="ARBA00023015"/>
    </source>
</evidence>
<dbReference type="PANTHER" id="PTHR32467:SF90">
    <property type="entry name" value="AP2-LIKE ETHYLENE-RESPONSIVE TRANSCRIPTION FACTOR AIL1"/>
    <property type="match status" value="1"/>
</dbReference>
<dbReference type="PROSITE" id="PS51032">
    <property type="entry name" value="AP2_ERF"/>
    <property type="match status" value="2"/>
</dbReference>
<dbReference type="GO" id="GO:0003700">
    <property type="term" value="F:DNA-binding transcription factor activity"/>
    <property type="evidence" value="ECO:0007669"/>
    <property type="project" value="InterPro"/>
</dbReference>
<keyword evidence="8" id="KW-1185">Reference proteome</keyword>
<feature type="domain" description="AP2/ERF" evidence="6">
    <location>
        <begin position="218"/>
        <end position="274"/>
    </location>
</feature>
<dbReference type="GO" id="GO:0003677">
    <property type="term" value="F:DNA binding"/>
    <property type="evidence" value="ECO:0007669"/>
    <property type="project" value="UniProtKB-KW"/>
</dbReference>
<sequence>MHHDSVRTLNGGSRQRTAVREHNDAEALCGASWYKVQQRWQAYVTHDGRKFHLGWYQHEEHAAKVRDLMAIKLRGMHTPLNFVPETYSDIYELLAQVDQVAGWWVMLCCMWRVSNTPMHCEKLLAESAWQQQRMTCEAAIEASDPTMGTDCEDATPTATTLPCQPSHPLTPHSAAGGGMAMGDDVATRFDAALDELLLHASVRAPSTLQRQKHNDAGDFCGAVWSKANQHWRAQVSHNGRNLYLGCFQHEEHAAKVHDLMAIKLRGMHTALNFVPETYSDMYELLAQVDQALLLELLQANSRTRNKLLAESARQQQRMALEAALEASDPTMGTDIEDATPTATTLPCQPSPPLASHSTAGCGMPIMGDDVATRFGSALEAVLSHASVRVPSNLNRLTPGRQHNGAGDFCGTGWDETSRRWKAGVSHHGRRFYLGCYQHEEHAAKALLVELLLSFSRTRNKLLAESARQQKRITPKAALEASDLTMSTDGEDSSNKVAAMFDPVLEALLHHNSVRSLNRLQPGLRQHKEAGGLCGVFWNKAQQRPWTVGDVEATAPPLALHMTSLLPCGCQRQPTMPPLAPHMASLHPCSCQCQPGEPACHASLLSPCRLNYHIMVAKFTLVASSMKSMLPRSMT</sequence>
<name>A0A699YI38_HAELA</name>
<feature type="domain" description="AP2/ERF" evidence="6">
    <location>
        <begin position="8"/>
        <end position="83"/>
    </location>
</feature>
<feature type="non-terminal residue" evidence="7">
    <location>
        <position position="1"/>
    </location>
</feature>
<dbReference type="AlphaFoldDB" id="A0A699YI38"/>
<organism evidence="7 8">
    <name type="scientific">Haematococcus lacustris</name>
    <name type="common">Green alga</name>
    <name type="synonym">Haematococcus pluvialis</name>
    <dbReference type="NCBI Taxonomy" id="44745"/>
    <lineage>
        <taxon>Eukaryota</taxon>
        <taxon>Viridiplantae</taxon>
        <taxon>Chlorophyta</taxon>
        <taxon>core chlorophytes</taxon>
        <taxon>Chlorophyceae</taxon>
        <taxon>CS clade</taxon>
        <taxon>Chlamydomonadales</taxon>
        <taxon>Haematococcaceae</taxon>
        <taxon>Haematococcus</taxon>
    </lineage>
</organism>
<dbReference type="InterPro" id="IPR001471">
    <property type="entry name" value="AP2/ERF_dom"/>
</dbReference>
<evidence type="ECO:0000313" key="8">
    <source>
        <dbReference type="Proteomes" id="UP000485058"/>
    </source>
</evidence>
<dbReference type="EMBL" id="BLLF01000044">
    <property type="protein sequence ID" value="GFH06544.1"/>
    <property type="molecule type" value="Genomic_DNA"/>
</dbReference>
<dbReference type="Proteomes" id="UP000485058">
    <property type="component" value="Unassembled WGS sequence"/>
</dbReference>
<evidence type="ECO:0000256" key="5">
    <source>
        <dbReference type="ARBA" id="ARBA00023242"/>
    </source>
</evidence>
<dbReference type="Gene3D" id="3.30.730.10">
    <property type="entry name" value="AP2/ERF domain"/>
    <property type="match status" value="2"/>
</dbReference>
<accession>A0A699YI38</accession>
<evidence type="ECO:0000256" key="3">
    <source>
        <dbReference type="ARBA" id="ARBA00023125"/>
    </source>
</evidence>
<reference evidence="7 8" key="1">
    <citation type="submission" date="2020-02" db="EMBL/GenBank/DDBJ databases">
        <title>Draft genome sequence of Haematococcus lacustris strain NIES-144.</title>
        <authorList>
            <person name="Morimoto D."/>
            <person name="Nakagawa S."/>
            <person name="Yoshida T."/>
            <person name="Sawayama S."/>
        </authorList>
    </citation>
    <scope>NUCLEOTIDE SEQUENCE [LARGE SCALE GENOMIC DNA]</scope>
    <source>
        <strain evidence="7 8">NIES-144</strain>
    </source>
</reference>
<evidence type="ECO:0000256" key="4">
    <source>
        <dbReference type="ARBA" id="ARBA00023163"/>
    </source>
</evidence>
<keyword evidence="2" id="KW-0805">Transcription regulation</keyword>
<keyword evidence="3" id="KW-0238">DNA-binding</keyword>
<dbReference type="SUPFAM" id="SSF54171">
    <property type="entry name" value="DNA-binding domain"/>
    <property type="match status" value="2"/>
</dbReference>
<comment type="caution">
    <text evidence="7">The sequence shown here is derived from an EMBL/GenBank/DDBJ whole genome shotgun (WGS) entry which is preliminary data.</text>
</comment>
<comment type="subcellular location">
    <subcellularLocation>
        <location evidence="1">Nucleus</location>
    </subcellularLocation>
</comment>
<evidence type="ECO:0000259" key="6">
    <source>
        <dbReference type="PROSITE" id="PS51032"/>
    </source>
</evidence>
<proteinExistence type="predicted"/>
<keyword evidence="4" id="KW-0804">Transcription</keyword>
<dbReference type="InterPro" id="IPR016177">
    <property type="entry name" value="DNA-bd_dom_sf"/>
</dbReference>